<evidence type="ECO:0000313" key="2">
    <source>
        <dbReference type="EMBL" id="KAJ9162221.1"/>
    </source>
</evidence>
<dbReference type="Proteomes" id="UP001174691">
    <property type="component" value="Unassembled WGS sequence"/>
</dbReference>
<keyword evidence="3" id="KW-1185">Reference proteome</keyword>
<protein>
    <submittedName>
        <fullName evidence="2">Uncharacterized protein</fullName>
    </submittedName>
</protein>
<dbReference type="AlphaFoldDB" id="A0AA38SC95"/>
<keyword evidence="1" id="KW-0812">Transmembrane</keyword>
<gene>
    <name evidence="2" type="ORF">NKR19_g1564</name>
</gene>
<comment type="caution">
    <text evidence="2">The sequence shown here is derived from an EMBL/GenBank/DDBJ whole genome shotgun (WGS) entry which is preliminary data.</text>
</comment>
<name>A0AA38SC95_9PEZI</name>
<dbReference type="EMBL" id="JANBVN010000014">
    <property type="protein sequence ID" value="KAJ9162221.1"/>
    <property type="molecule type" value="Genomic_DNA"/>
</dbReference>
<keyword evidence="1" id="KW-0472">Membrane</keyword>
<organism evidence="2 3">
    <name type="scientific">Coniochaeta hoffmannii</name>
    <dbReference type="NCBI Taxonomy" id="91930"/>
    <lineage>
        <taxon>Eukaryota</taxon>
        <taxon>Fungi</taxon>
        <taxon>Dikarya</taxon>
        <taxon>Ascomycota</taxon>
        <taxon>Pezizomycotina</taxon>
        <taxon>Sordariomycetes</taxon>
        <taxon>Sordariomycetidae</taxon>
        <taxon>Coniochaetales</taxon>
        <taxon>Coniochaetaceae</taxon>
        <taxon>Coniochaeta</taxon>
    </lineage>
</organism>
<reference evidence="2" key="1">
    <citation type="submission" date="2022-07" db="EMBL/GenBank/DDBJ databases">
        <title>Fungi with potential for degradation of polypropylene.</title>
        <authorList>
            <person name="Gostincar C."/>
        </authorList>
    </citation>
    <scope>NUCLEOTIDE SEQUENCE</scope>
    <source>
        <strain evidence="2">EXF-13287</strain>
    </source>
</reference>
<proteinExistence type="predicted"/>
<accession>A0AA38SC95</accession>
<feature type="transmembrane region" description="Helical" evidence="1">
    <location>
        <begin position="123"/>
        <end position="146"/>
    </location>
</feature>
<evidence type="ECO:0000313" key="3">
    <source>
        <dbReference type="Proteomes" id="UP001174691"/>
    </source>
</evidence>
<feature type="transmembrane region" description="Helical" evidence="1">
    <location>
        <begin position="50"/>
        <end position="73"/>
    </location>
</feature>
<sequence>MVLLAASTMEPNVALHQNSRQTSIAGQVPRFAFRSQQAIRALAQYLLLRIYFAASFTLNYTLLVTQIFTFGSYSTSRFLAVRTTSALKSMCGAIWNSRRIRRLRKRIEFEFFVLILSPSGNNLFLLLFWPGWLLIAAAAWSLSIWAR</sequence>
<evidence type="ECO:0000256" key="1">
    <source>
        <dbReference type="SAM" id="Phobius"/>
    </source>
</evidence>
<keyword evidence="1" id="KW-1133">Transmembrane helix</keyword>